<dbReference type="Pfam" id="PF07715">
    <property type="entry name" value="Plug"/>
    <property type="match status" value="1"/>
</dbReference>
<proteinExistence type="inferred from homology"/>
<dbReference type="GO" id="GO:0009279">
    <property type="term" value="C:cell outer membrane"/>
    <property type="evidence" value="ECO:0007669"/>
    <property type="project" value="UniProtKB-SubCell"/>
</dbReference>
<evidence type="ECO:0000256" key="10">
    <source>
        <dbReference type="SAM" id="SignalP"/>
    </source>
</evidence>
<dbReference type="RefSeq" id="WP_034240134.1">
    <property type="nucleotide sequence ID" value="NZ_AQRA01000002.1"/>
</dbReference>
<evidence type="ECO:0000256" key="9">
    <source>
        <dbReference type="RuleBase" id="RU003357"/>
    </source>
</evidence>
<dbReference type="Gene3D" id="2.60.40.1120">
    <property type="entry name" value="Carboxypeptidase-like, regulatory domain"/>
    <property type="match status" value="1"/>
</dbReference>
<protein>
    <recommendedName>
        <fullName evidence="15">TonB-dependent receptor</fullName>
    </recommendedName>
</protein>
<dbReference type="InterPro" id="IPR036942">
    <property type="entry name" value="Beta-barrel_TonB_sf"/>
</dbReference>
<keyword evidence="10" id="KW-0732">Signal</keyword>
<evidence type="ECO:0000256" key="5">
    <source>
        <dbReference type="ARBA" id="ARBA00023077"/>
    </source>
</evidence>
<keyword evidence="5 9" id="KW-0798">TonB box</keyword>
<evidence type="ECO:0000256" key="3">
    <source>
        <dbReference type="ARBA" id="ARBA00022452"/>
    </source>
</evidence>
<dbReference type="InterPro" id="IPR037066">
    <property type="entry name" value="Plug_dom_sf"/>
</dbReference>
<comment type="subcellular location">
    <subcellularLocation>
        <location evidence="1 8">Cell outer membrane</location>
        <topology evidence="1 8">Multi-pass membrane protein</topology>
    </subcellularLocation>
</comment>
<dbReference type="InterPro" id="IPR039426">
    <property type="entry name" value="TonB-dep_rcpt-like"/>
</dbReference>
<dbReference type="InterPro" id="IPR008969">
    <property type="entry name" value="CarboxyPept-like_regulatory"/>
</dbReference>
<dbReference type="InterPro" id="IPR023996">
    <property type="entry name" value="TonB-dep_OMP_SusC/RagA"/>
</dbReference>
<dbReference type="InterPro" id="IPR000531">
    <property type="entry name" value="Beta-barrel_TonB"/>
</dbReference>
<dbReference type="Pfam" id="PF00593">
    <property type="entry name" value="TonB_dep_Rec_b-barrel"/>
    <property type="match status" value="1"/>
</dbReference>
<feature type="domain" description="TonB-dependent receptor plug" evidence="12">
    <location>
        <begin position="125"/>
        <end position="229"/>
    </location>
</feature>
<evidence type="ECO:0000256" key="4">
    <source>
        <dbReference type="ARBA" id="ARBA00022692"/>
    </source>
</evidence>
<evidence type="ECO:0000313" key="14">
    <source>
        <dbReference type="Proteomes" id="UP000023541"/>
    </source>
</evidence>
<dbReference type="PROSITE" id="PS52016">
    <property type="entry name" value="TONB_DEPENDENT_REC_3"/>
    <property type="match status" value="1"/>
</dbReference>
<evidence type="ECO:0000313" key="13">
    <source>
        <dbReference type="EMBL" id="EZH75048.1"/>
    </source>
</evidence>
<name>A0A023BZK3_9FLAO</name>
<feature type="signal peptide" evidence="10">
    <location>
        <begin position="1"/>
        <end position="25"/>
    </location>
</feature>
<dbReference type="Gene3D" id="2.40.170.20">
    <property type="entry name" value="TonB-dependent receptor, beta-barrel domain"/>
    <property type="match status" value="1"/>
</dbReference>
<dbReference type="Proteomes" id="UP000023541">
    <property type="component" value="Unassembled WGS sequence"/>
</dbReference>
<dbReference type="OrthoDB" id="9768177at2"/>
<sequence length="1021" mass="111900">MKAKKRKTNTIFLLTLLGFTLFGFANTYAQNVVITGNVSENSSGSPLPGVTITIKGNETQGTQTDFDGNYSIEVSDSQTTLVYRYLGFVTKEVLVGNQTIINIGLEEDAQSLGEVVLVGYGTQKKSELTAAITSVNIEEIQKIPTADIATSLQGQVAGLNVAIASGAPGSAPVIRIRGMGTVNNNDPLFVIDGVPGDLSYVNPADIENISILRDASAATIYGSRASNGVVIVTTKRGKRGDPRVVVNSYISTHSIDDNIKVANRAQHDQIKLEAYANVGETPAPYLTNGEQYADSDWADAYYKNAFEQKHDISVSGGSENTTYNFSAGYFANSGTVINTDFNRFNTRLNMDIKLLNNRLKISPGLAYAKEKRRSIFEPLDGGNASFSPFLNIYSQLPHKAIYDANSLNGFATPATGLGSGNPIGQGELTDRIDRDEYTQFNIAADLKLFDGLSYQFQYGLNVENEHFFFFQPAFNFGPQSINEDPFLSETRSRTTSWTLNNTLNYVKTFGDHDFDILVGGSKEENVFNSAGGSNNRLPSDAIQALSAGIGDASSFGRNFSSTLQSVFGRLSYDYANRYYVQASARRDGSSRFSSKNQYGTFYSVSLGWAVHNENFFKSDLFTQLKPRFSYGTLGNQLIPNHLFLARIGSGGQQLNYPFGEDVTQAILSGAIATSLPTPDIRWEETATTNVGIDLGLLDNRIKASFDYFNAKTTDMLVFTKVPGTSGITTDPLTNAGDLENKGWEFSATYSSKQYKDFSFDVTANLSTSKNKITKLGVEGEARTDGFIEFNNFPTTRTEVGGEIGRFYLFEANGIFQNQAEIDAHGVQPDAAPGDLRFTDVNGDGELNDDDKKYMGSGLPDFEYGLTLNATYKNFDVSIFFQGTQGNKIYNGVKMWLYRTDRNNVSSDLVNAWTPQNTNTNIPRNAFGDPNNNIRPSSYFLEDGSYLRLKNLQIGYSIPESAISKIPVSRIRVYATANNLFTITDYSGFDPGLGNGGTFNRGVDRGFYPLTRSFIFGINVSM</sequence>
<evidence type="ECO:0000256" key="1">
    <source>
        <dbReference type="ARBA" id="ARBA00004571"/>
    </source>
</evidence>
<dbReference type="NCBIfam" id="TIGR04056">
    <property type="entry name" value="OMP_RagA_SusC"/>
    <property type="match status" value="1"/>
</dbReference>
<organism evidence="13 14">
    <name type="scientific">Aquimarina atlantica</name>
    <dbReference type="NCBI Taxonomy" id="1317122"/>
    <lineage>
        <taxon>Bacteria</taxon>
        <taxon>Pseudomonadati</taxon>
        <taxon>Bacteroidota</taxon>
        <taxon>Flavobacteriia</taxon>
        <taxon>Flavobacteriales</taxon>
        <taxon>Flavobacteriaceae</taxon>
        <taxon>Aquimarina</taxon>
    </lineage>
</organism>
<keyword evidence="14" id="KW-1185">Reference proteome</keyword>
<keyword evidence="3 8" id="KW-1134">Transmembrane beta strand</keyword>
<keyword evidence="4 8" id="KW-0812">Transmembrane</keyword>
<comment type="caution">
    <text evidence="13">The sequence shown here is derived from an EMBL/GenBank/DDBJ whole genome shotgun (WGS) entry which is preliminary data.</text>
</comment>
<evidence type="ECO:0000256" key="6">
    <source>
        <dbReference type="ARBA" id="ARBA00023136"/>
    </source>
</evidence>
<evidence type="ECO:0000256" key="2">
    <source>
        <dbReference type="ARBA" id="ARBA00022448"/>
    </source>
</evidence>
<dbReference type="Gene3D" id="2.170.130.10">
    <property type="entry name" value="TonB-dependent receptor, plug domain"/>
    <property type="match status" value="1"/>
</dbReference>
<evidence type="ECO:0000259" key="11">
    <source>
        <dbReference type="Pfam" id="PF00593"/>
    </source>
</evidence>
<feature type="chain" id="PRO_5001517718" description="TonB-dependent receptor" evidence="10">
    <location>
        <begin position="26"/>
        <end position="1021"/>
    </location>
</feature>
<comment type="similarity">
    <text evidence="8 9">Belongs to the TonB-dependent receptor family.</text>
</comment>
<dbReference type="SUPFAM" id="SSF56935">
    <property type="entry name" value="Porins"/>
    <property type="match status" value="1"/>
</dbReference>
<keyword evidence="2 8" id="KW-0813">Transport</keyword>
<keyword evidence="6 8" id="KW-0472">Membrane</keyword>
<evidence type="ECO:0000256" key="8">
    <source>
        <dbReference type="PROSITE-ProRule" id="PRU01360"/>
    </source>
</evidence>
<dbReference type="EMBL" id="AQRA01000002">
    <property type="protein sequence ID" value="EZH75048.1"/>
    <property type="molecule type" value="Genomic_DNA"/>
</dbReference>
<dbReference type="InterPro" id="IPR012910">
    <property type="entry name" value="Plug_dom"/>
</dbReference>
<accession>A0A023BZK3</accession>
<dbReference type="STRING" id="1317122.ATO12_09995"/>
<dbReference type="InterPro" id="IPR023997">
    <property type="entry name" value="TonB-dep_OMP_SusC/RagA_CS"/>
</dbReference>
<dbReference type="NCBIfam" id="TIGR04057">
    <property type="entry name" value="SusC_RagA_signa"/>
    <property type="match status" value="1"/>
</dbReference>
<dbReference type="AlphaFoldDB" id="A0A023BZK3"/>
<evidence type="ECO:0000256" key="7">
    <source>
        <dbReference type="ARBA" id="ARBA00023237"/>
    </source>
</evidence>
<keyword evidence="7 8" id="KW-0998">Cell outer membrane</keyword>
<evidence type="ECO:0000259" key="12">
    <source>
        <dbReference type="Pfam" id="PF07715"/>
    </source>
</evidence>
<reference evidence="13 14" key="1">
    <citation type="submission" date="2014-04" db="EMBL/GenBank/DDBJ databases">
        <title>Aquimarina sp. 22II-S11-z7 Genome Sequencing.</title>
        <authorList>
            <person name="Lai Q."/>
        </authorList>
    </citation>
    <scope>NUCLEOTIDE SEQUENCE [LARGE SCALE GENOMIC DNA]</scope>
    <source>
        <strain evidence="13 14">22II-S11-z7</strain>
    </source>
</reference>
<feature type="domain" description="TonB-dependent receptor-like beta-barrel" evidence="11">
    <location>
        <begin position="402"/>
        <end position="979"/>
    </location>
</feature>
<dbReference type="eggNOG" id="COG4206">
    <property type="taxonomic scope" value="Bacteria"/>
</dbReference>
<evidence type="ECO:0008006" key="15">
    <source>
        <dbReference type="Google" id="ProtNLM"/>
    </source>
</evidence>
<dbReference type="Pfam" id="PF13715">
    <property type="entry name" value="CarbopepD_reg_2"/>
    <property type="match status" value="1"/>
</dbReference>
<dbReference type="SUPFAM" id="SSF49464">
    <property type="entry name" value="Carboxypeptidase regulatory domain-like"/>
    <property type="match status" value="1"/>
</dbReference>
<gene>
    <name evidence="13" type="ORF">ATO12_09995</name>
</gene>